<dbReference type="InterPro" id="IPR043504">
    <property type="entry name" value="Peptidase_S1_PA_chymotrypsin"/>
</dbReference>
<evidence type="ECO:0000256" key="1">
    <source>
        <dbReference type="ARBA" id="ARBA00022670"/>
    </source>
</evidence>
<dbReference type="GeneTree" id="ENSGT00940000154999"/>
<dbReference type="InterPro" id="IPR001254">
    <property type="entry name" value="Trypsin_dom"/>
</dbReference>
<keyword evidence="4" id="KW-1015">Disulfide bond</keyword>
<dbReference type="PROSITE" id="PS50240">
    <property type="entry name" value="TRYPSIN_DOM"/>
    <property type="match status" value="1"/>
</dbReference>
<feature type="domain" description="Peptidase S1" evidence="7">
    <location>
        <begin position="56"/>
        <end position="288"/>
    </location>
</feature>
<dbReference type="InterPro" id="IPR050127">
    <property type="entry name" value="Serine_Proteases_S1"/>
</dbReference>
<dbReference type="InterPro" id="IPR009003">
    <property type="entry name" value="Peptidase_S1_PA"/>
</dbReference>
<keyword evidence="6" id="KW-0472">Membrane</keyword>
<dbReference type="Gene3D" id="2.40.10.10">
    <property type="entry name" value="Trypsin-like serine proteases"/>
    <property type="match status" value="1"/>
</dbReference>
<organism evidence="8 9">
    <name type="scientific">Marmota marmota marmota</name>
    <name type="common">Alpine marmot</name>
    <dbReference type="NCBI Taxonomy" id="9994"/>
    <lineage>
        <taxon>Eukaryota</taxon>
        <taxon>Metazoa</taxon>
        <taxon>Chordata</taxon>
        <taxon>Craniata</taxon>
        <taxon>Vertebrata</taxon>
        <taxon>Euteleostomi</taxon>
        <taxon>Mammalia</taxon>
        <taxon>Eutheria</taxon>
        <taxon>Euarchontoglires</taxon>
        <taxon>Glires</taxon>
        <taxon>Rodentia</taxon>
        <taxon>Sciuromorpha</taxon>
        <taxon>Sciuridae</taxon>
        <taxon>Xerinae</taxon>
        <taxon>Marmotini</taxon>
        <taxon>Marmota</taxon>
    </lineage>
</organism>
<dbReference type="PANTHER" id="PTHR24264">
    <property type="entry name" value="TRYPSIN-RELATED"/>
    <property type="match status" value="1"/>
</dbReference>
<keyword evidence="1 5" id="KW-0645">Protease</keyword>
<dbReference type="PROSITE" id="PS00135">
    <property type="entry name" value="TRYPSIN_SER"/>
    <property type="match status" value="1"/>
</dbReference>
<dbReference type="Ensembl" id="ENSMMMT00000015933.1">
    <property type="protein sequence ID" value="ENSMMMP00000013970.1"/>
    <property type="gene ID" value="ENSMMMG00000012451.1"/>
</dbReference>
<dbReference type="Pfam" id="PF00089">
    <property type="entry name" value="Trypsin"/>
    <property type="match status" value="1"/>
</dbReference>
<protein>
    <recommendedName>
        <fullName evidence="7">Peptidase S1 domain-containing protein</fullName>
    </recommendedName>
</protein>
<evidence type="ECO:0000256" key="2">
    <source>
        <dbReference type="ARBA" id="ARBA00022801"/>
    </source>
</evidence>
<keyword evidence="6" id="KW-1133">Transmembrane helix</keyword>
<accession>A0A8C5ZGV3</accession>
<dbReference type="GO" id="GO:0004252">
    <property type="term" value="F:serine-type endopeptidase activity"/>
    <property type="evidence" value="ECO:0007669"/>
    <property type="project" value="InterPro"/>
</dbReference>
<evidence type="ECO:0000256" key="3">
    <source>
        <dbReference type="ARBA" id="ARBA00022825"/>
    </source>
</evidence>
<dbReference type="InterPro" id="IPR018114">
    <property type="entry name" value="TRYPSIN_HIS"/>
</dbReference>
<dbReference type="GO" id="GO:0005615">
    <property type="term" value="C:extracellular space"/>
    <property type="evidence" value="ECO:0007669"/>
    <property type="project" value="TreeGrafter"/>
</dbReference>
<keyword evidence="9" id="KW-1185">Reference proteome</keyword>
<dbReference type="Proteomes" id="UP000694407">
    <property type="component" value="Unplaced"/>
</dbReference>
<evidence type="ECO:0000256" key="4">
    <source>
        <dbReference type="ARBA" id="ARBA00023157"/>
    </source>
</evidence>
<evidence type="ECO:0000313" key="9">
    <source>
        <dbReference type="Proteomes" id="UP000694407"/>
    </source>
</evidence>
<dbReference type="InterPro" id="IPR001314">
    <property type="entry name" value="Peptidase_S1A"/>
</dbReference>
<dbReference type="FunFam" id="2.40.10.10:FF:000003">
    <property type="entry name" value="Transmembrane serine protease 3"/>
    <property type="match status" value="1"/>
</dbReference>
<evidence type="ECO:0000256" key="5">
    <source>
        <dbReference type="RuleBase" id="RU363034"/>
    </source>
</evidence>
<evidence type="ECO:0000256" key="6">
    <source>
        <dbReference type="SAM" id="Phobius"/>
    </source>
</evidence>
<dbReference type="AlphaFoldDB" id="A0A8C5ZGV3"/>
<reference evidence="8" key="2">
    <citation type="submission" date="2025-09" db="UniProtKB">
        <authorList>
            <consortium name="Ensembl"/>
        </authorList>
    </citation>
    <scope>IDENTIFICATION</scope>
</reference>
<keyword evidence="2 5" id="KW-0378">Hydrolase</keyword>
<sequence length="322" mass="36019">GQRWLHRPSGHVLPWPGSPALLARPHRYWAPRDLSRVLLPGPAEWGHSVPLSEATITGGKPVDIADFPWQVAILNQGHHVCGGTILNAWWILTASHCFIKINHHTEWTIVHSADDLSNKNVTMMTVDKIITHPYFDSWIMDNDIALLLLTSPLNFSVESVPICLSDVTDLKAWSSCSVAGWGTTNASELLRFLPSMLHQVHLDLLTWDRCFYVFPVLTRNMMCANSSHGGDACQGDSGGPLICHKKNNKTKWYQLGIVSWGVNCGKKDIPGVYTKVSNYLLWIKRVTKKAGKPYVYQPDSGYSLLLSPWVIVLLCFVMLLLS</sequence>
<dbReference type="SUPFAM" id="SSF50494">
    <property type="entry name" value="Trypsin-like serine proteases"/>
    <property type="match status" value="1"/>
</dbReference>
<dbReference type="CDD" id="cd00190">
    <property type="entry name" value="Tryp_SPc"/>
    <property type="match status" value="1"/>
</dbReference>
<proteinExistence type="predicted"/>
<name>A0A8C5ZGV3_MARMA</name>
<dbReference type="SMART" id="SM00020">
    <property type="entry name" value="Tryp_SPc"/>
    <property type="match status" value="1"/>
</dbReference>
<dbReference type="PROSITE" id="PS00134">
    <property type="entry name" value="TRYPSIN_HIS"/>
    <property type="match status" value="1"/>
</dbReference>
<evidence type="ECO:0000259" key="7">
    <source>
        <dbReference type="PROSITE" id="PS50240"/>
    </source>
</evidence>
<keyword evidence="6" id="KW-0812">Transmembrane</keyword>
<feature type="transmembrane region" description="Helical" evidence="6">
    <location>
        <begin position="302"/>
        <end position="321"/>
    </location>
</feature>
<reference evidence="8" key="1">
    <citation type="submission" date="2025-08" db="UniProtKB">
        <authorList>
            <consortium name="Ensembl"/>
        </authorList>
    </citation>
    <scope>IDENTIFICATION</scope>
</reference>
<dbReference type="InterPro" id="IPR033116">
    <property type="entry name" value="TRYPSIN_SER"/>
</dbReference>
<evidence type="ECO:0000313" key="8">
    <source>
        <dbReference type="Ensembl" id="ENSMMMP00000013970.1"/>
    </source>
</evidence>
<dbReference type="GO" id="GO:0006508">
    <property type="term" value="P:proteolysis"/>
    <property type="evidence" value="ECO:0007669"/>
    <property type="project" value="UniProtKB-KW"/>
</dbReference>
<dbReference type="PANTHER" id="PTHR24264:SF83">
    <property type="entry name" value="COMPLEMENT FACTOR I"/>
    <property type="match status" value="1"/>
</dbReference>
<dbReference type="PRINTS" id="PR00722">
    <property type="entry name" value="CHYMOTRYPSIN"/>
</dbReference>
<keyword evidence="3 5" id="KW-0720">Serine protease</keyword>